<evidence type="ECO:0000256" key="5">
    <source>
        <dbReference type="ARBA" id="ARBA00023136"/>
    </source>
</evidence>
<dbReference type="SUPFAM" id="SSF103473">
    <property type="entry name" value="MFS general substrate transporter"/>
    <property type="match status" value="1"/>
</dbReference>
<dbReference type="Pfam" id="PF07690">
    <property type="entry name" value="MFS_1"/>
    <property type="match status" value="1"/>
</dbReference>
<evidence type="ECO:0000256" key="3">
    <source>
        <dbReference type="ARBA" id="ARBA00022692"/>
    </source>
</evidence>
<evidence type="ECO:0000256" key="1">
    <source>
        <dbReference type="ARBA" id="ARBA00004651"/>
    </source>
</evidence>
<comment type="subcellular location">
    <subcellularLocation>
        <location evidence="1">Cell membrane</location>
        <topology evidence="1">Multi-pass membrane protein</topology>
    </subcellularLocation>
</comment>
<feature type="transmembrane region" description="Helical" evidence="7">
    <location>
        <begin position="50"/>
        <end position="73"/>
    </location>
</feature>
<feature type="region of interest" description="Disordered" evidence="6">
    <location>
        <begin position="376"/>
        <end position="397"/>
    </location>
</feature>
<dbReference type="EMBL" id="MDEO01000028">
    <property type="protein sequence ID" value="OCX21505.1"/>
    <property type="molecule type" value="Genomic_DNA"/>
</dbReference>
<evidence type="ECO:0008006" key="10">
    <source>
        <dbReference type="Google" id="ProtNLM"/>
    </source>
</evidence>
<evidence type="ECO:0000256" key="6">
    <source>
        <dbReference type="SAM" id="MobiDB-lite"/>
    </source>
</evidence>
<protein>
    <recommendedName>
        <fullName evidence="10">MFS transporter</fullName>
    </recommendedName>
</protein>
<feature type="transmembrane region" description="Helical" evidence="7">
    <location>
        <begin position="323"/>
        <end position="344"/>
    </location>
</feature>
<evidence type="ECO:0000256" key="4">
    <source>
        <dbReference type="ARBA" id="ARBA00022989"/>
    </source>
</evidence>
<feature type="transmembrane region" description="Helical" evidence="7">
    <location>
        <begin position="197"/>
        <end position="219"/>
    </location>
</feature>
<evidence type="ECO:0000256" key="2">
    <source>
        <dbReference type="ARBA" id="ARBA00022475"/>
    </source>
</evidence>
<feature type="transmembrane region" description="Helical" evidence="7">
    <location>
        <begin position="79"/>
        <end position="97"/>
    </location>
</feature>
<feature type="transmembrane region" description="Helical" evidence="7">
    <location>
        <begin position="260"/>
        <end position="279"/>
    </location>
</feature>
<keyword evidence="4 7" id="KW-1133">Transmembrane helix</keyword>
<keyword evidence="3 7" id="KW-0812">Transmembrane</keyword>
<feature type="transmembrane region" description="Helical" evidence="7">
    <location>
        <begin position="285"/>
        <end position="303"/>
    </location>
</feature>
<dbReference type="PANTHER" id="PTHR23513">
    <property type="entry name" value="INTEGRAL MEMBRANE EFFLUX PROTEIN-RELATED"/>
    <property type="match status" value="1"/>
</dbReference>
<feature type="transmembrane region" description="Helical" evidence="7">
    <location>
        <begin position="231"/>
        <end position="253"/>
    </location>
</feature>
<dbReference type="PANTHER" id="PTHR23513:SF6">
    <property type="entry name" value="MAJOR FACILITATOR SUPERFAMILY ASSOCIATED DOMAIN-CONTAINING PROTEIN"/>
    <property type="match status" value="1"/>
</dbReference>
<accession>A0A1C2E3H7</accession>
<proteinExistence type="predicted"/>
<name>A0A1C2E3H7_9HYPH</name>
<sequence length="397" mass="40958">MYIVLISWLALRTGGDVTSVGKVLICWQVLALTVGPFAGHLIDRTRRRRAFAAGEMIHASGVAVLGLIVWAYGPQPTPLAVLYATASFVSLGSLLSYPSSQALLQRAGAAALMRAVSRGILAGQAGNIVGAAIGGLCLAALSMTACLLVCAGFSLVAATLTSLVNDNDDLGARSHGAHGRDLAQGLSQTLANPHIRISGCALILAFASAHASNALLAAFTRFDLNLSSETYGFLAAMYSGGGVLGSVVLSGLCNRTTERLLIAVGTVFLAAATAGFSSAHTPIEALFWQGAIGLSFTIVRAGCDVTILKTVPTRMVGRVRSNIDAAIGVAAVAVYLLPTLLHGFAARDMFVGLSLAFACGSGLILWLQWRAAKADLPQPGGDSKVISPSPSCVRPRD</sequence>
<keyword evidence="9" id="KW-1185">Reference proteome</keyword>
<dbReference type="GO" id="GO:0005886">
    <property type="term" value="C:plasma membrane"/>
    <property type="evidence" value="ECO:0007669"/>
    <property type="project" value="UniProtKB-SubCell"/>
</dbReference>
<dbReference type="InterPro" id="IPR036259">
    <property type="entry name" value="MFS_trans_sf"/>
</dbReference>
<feature type="transmembrane region" description="Helical" evidence="7">
    <location>
        <begin position="20"/>
        <end position="38"/>
    </location>
</feature>
<reference evidence="8 9" key="1">
    <citation type="submission" date="2016-08" db="EMBL/GenBank/DDBJ databases">
        <title>Whole genome sequence of Mesorhizobium sp. strain UASWS1009 isolated from industrial sewage.</title>
        <authorList>
            <person name="Crovadore J."/>
            <person name="Calmin G."/>
            <person name="Chablais R."/>
            <person name="Cochard B."/>
            <person name="Lefort F."/>
        </authorList>
    </citation>
    <scope>NUCLEOTIDE SEQUENCE [LARGE SCALE GENOMIC DNA]</scope>
    <source>
        <strain evidence="8 9">UASWS1009</strain>
    </source>
</reference>
<dbReference type="AlphaFoldDB" id="A0A1C2E3H7"/>
<feature type="transmembrane region" description="Helical" evidence="7">
    <location>
        <begin position="109"/>
        <end position="133"/>
    </location>
</feature>
<organism evidence="8 9">
    <name type="scientific">Mesorhizobium hungaricum</name>
    <dbReference type="NCBI Taxonomy" id="1566387"/>
    <lineage>
        <taxon>Bacteria</taxon>
        <taxon>Pseudomonadati</taxon>
        <taxon>Pseudomonadota</taxon>
        <taxon>Alphaproteobacteria</taxon>
        <taxon>Hyphomicrobiales</taxon>
        <taxon>Phyllobacteriaceae</taxon>
        <taxon>Mesorhizobium</taxon>
    </lineage>
</organism>
<evidence type="ECO:0000313" key="8">
    <source>
        <dbReference type="EMBL" id="OCX21505.1"/>
    </source>
</evidence>
<keyword evidence="2" id="KW-1003">Cell membrane</keyword>
<keyword evidence="5 7" id="KW-0472">Membrane</keyword>
<dbReference type="Proteomes" id="UP000094412">
    <property type="component" value="Unassembled WGS sequence"/>
</dbReference>
<evidence type="ECO:0000256" key="7">
    <source>
        <dbReference type="SAM" id="Phobius"/>
    </source>
</evidence>
<comment type="caution">
    <text evidence="8">The sequence shown here is derived from an EMBL/GenBank/DDBJ whole genome shotgun (WGS) entry which is preliminary data.</text>
</comment>
<evidence type="ECO:0000313" key="9">
    <source>
        <dbReference type="Proteomes" id="UP000094412"/>
    </source>
</evidence>
<feature type="transmembrane region" description="Helical" evidence="7">
    <location>
        <begin position="139"/>
        <end position="164"/>
    </location>
</feature>
<dbReference type="GO" id="GO:0022857">
    <property type="term" value="F:transmembrane transporter activity"/>
    <property type="evidence" value="ECO:0007669"/>
    <property type="project" value="InterPro"/>
</dbReference>
<dbReference type="Gene3D" id="1.20.1250.20">
    <property type="entry name" value="MFS general substrate transporter like domains"/>
    <property type="match status" value="2"/>
</dbReference>
<feature type="transmembrane region" description="Helical" evidence="7">
    <location>
        <begin position="350"/>
        <end position="369"/>
    </location>
</feature>
<gene>
    <name evidence="8" type="ORF">QV13_07580</name>
</gene>
<dbReference type="InterPro" id="IPR011701">
    <property type="entry name" value="MFS"/>
</dbReference>
<dbReference type="STRING" id="1566387.QV13_07580"/>